<dbReference type="AlphaFoldDB" id="A0A2T3B2K7"/>
<dbReference type="RefSeq" id="XP_024721157.1">
    <property type="nucleotide sequence ID" value="XM_024865054.1"/>
</dbReference>
<keyword evidence="2" id="KW-1185">Reference proteome</keyword>
<gene>
    <name evidence="1" type="ORF">M430DRAFT_244078</name>
</gene>
<dbReference type="InParanoid" id="A0A2T3B2K7"/>
<sequence length="81" mass="9521">MSLGNRTTNNIRIREIVKLEEEDGWKDGWSFWSLDGGWKIPTQPARSLEPGLWSLEFWNLEFGLTKRYPPTLEEEVELVLN</sequence>
<dbReference type="GeneID" id="36573135"/>
<reference evidence="1 2" key="1">
    <citation type="journal article" date="2018" name="New Phytol.">
        <title>Comparative genomics and transcriptomics depict ericoid mycorrhizal fungi as versatile saprotrophs and plant mutualists.</title>
        <authorList>
            <person name="Martino E."/>
            <person name="Morin E."/>
            <person name="Grelet G.A."/>
            <person name="Kuo A."/>
            <person name="Kohler A."/>
            <person name="Daghino S."/>
            <person name="Barry K.W."/>
            <person name="Cichocki N."/>
            <person name="Clum A."/>
            <person name="Dockter R.B."/>
            <person name="Hainaut M."/>
            <person name="Kuo R.C."/>
            <person name="LaButti K."/>
            <person name="Lindahl B.D."/>
            <person name="Lindquist E.A."/>
            <person name="Lipzen A."/>
            <person name="Khouja H.R."/>
            <person name="Magnuson J."/>
            <person name="Murat C."/>
            <person name="Ohm R.A."/>
            <person name="Singer S.W."/>
            <person name="Spatafora J.W."/>
            <person name="Wang M."/>
            <person name="Veneault-Fourrey C."/>
            <person name="Henrissat B."/>
            <person name="Grigoriev I.V."/>
            <person name="Martin F.M."/>
            <person name="Perotto S."/>
        </authorList>
    </citation>
    <scope>NUCLEOTIDE SEQUENCE [LARGE SCALE GENOMIC DNA]</scope>
    <source>
        <strain evidence="1 2">ATCC 22711</strain>
    </source>
</reference>
<dbReference type="EMBL" id="KZ679011">
    <property type="protein sequence ID" value="PSS18805.1"/>
    <property type="molecule type" value="Genomic_DNA"/>
</dbReference>
<proteinExistence type="predicted"/>
<organism evidence="1 2">
    <name type="scientific">Amorphotheca resinae ATCC 22711</name>
    <dbReference type="NCBI Taxonomy" id="857342"/>
    <lineage>
        <taxon>Eukaryota</taxon>
        <taxon>Fungi</taxon>
        <taxon>Dikarya</taxon>
        <taxon>Ascomycota</taxon>
        <taxon>Pezizomycotina</taxon>
        <taxon>Leotiomycetes</taxon>
        <taxon>Helotiales</taxon>
        <taxon>Amorphothecaceae</taxon>
        <taxon>Amorphotheca</taxon>
    </lineage>
</organism>
<evidence type="ECO:0000313" key="2">
    <source>
        <dbReference type="Proteomes" id="UP000241818"/>
    </source>
</evidence>
<evidence type="ECO:0000313" key="1">
    <source>
        <dbReference type="EMBL" id="PSS18805.1"/>
    </source>
</evidence>
<dbReference type="Proteomes" id="UP000241818">
    <property type="component" value="Unassembled WGS sequence"/>
</dbReference>
<name>A0A2T3B2K7_AMORE</name>
<accession>A0A2T3B2K7</accession>
<protein>
    <submittedName>
        <fullName evidence="1">Uncharacterized protein</fullName>
    </submittedName>
</protein>